<dbReference type="InterPro" id="IPR002942">
    <property type="entry name" value="S4_RNA-bd"/>
</dbReference>
<dbReference type="InterPro" id="IPR036986">
    <property type="entry name" value="S4_RNA-bd_sf"/>
</dbReference>
<dbReference type="Gene3D" id="3.10.290.10">
    <property type="entry name" value="RNA-binding S4 domain"/>
    <property type="match status" value="1"/>
</dbReference>
<dbReference type="Pfam" id="PF00849">
    <property type="entry name" value="PseudoU_synth_2"/>
    <property type="match status" value="1"/>
</dbReference>
<dbReference type="CDD" id="cd02553">
    <property type="entry name" value="PseudoU_synth_RsuA"/>
    <property type="match status" value="1"/>
</dbReference>
<dbReference type="SMART" id="SM00363">
    <property type="entry name" value="S4"/>
    <property type="match status" value="1"/>
</dbReference>
<evidence type="ECO:0000256" key="5">
    <source>
        <dbReference type="RuleBase" id="RU003887"/>
    </source>
</evidence>
<dbReference type="GO" id="GO:0005829">
    <property type="term" value="C:cytosol"/>
    <property type="evidence" value="ECO:0007669"/>
    <property type="project" value="UniProtKB-ARBA"/>
</dbReference>
<dbReference type="SUPFAM" id="SSF55120">
    <property type="entry name" value="Pseudouridine synthase"/>
    <property type="match status" value="1"/>
</dbReference>
<gene>
    <name evidence="7" type="ORF">J2Z64_003507</name>
</gene>
<evidence type="ECO:0000256" key="1">
    <source>
        <dbReference type="ARBA" id="ARBA00008348"/>
    </source>
</evidence>
<dbReference type="InterPro" id="IPR020094">
    <property type="entry name" value="TruA/RsuA/RluB/E/F_N"/>
</dbReference>
<dbReference type="SUPFAM" id="SSF55174">
    <property type="entry name" value="Alpha-L RNA-binding motif"/>
    <property type="match status" value="1"/>
</dbReference>
<dbReference type="NCBIfam" id="TIGR00093">
    <property type="entry name" value="pseudouridine synthase"/>
    <property type="match status" value="1"/>
</dbReference>
<dbReference type="GO" id="GO:0000455">
    <property type="term" value="P:enzyme-directed rRNA pseudouridine synthesis"/>
    <property type="evidence" value="ECO:0007669"/>
    <property type="project" value="UniProtKB-ARBA"/>
</dbReference>
<dbReference type="InterPro" id="IPR000748">
    <property type="entry name" value="PsdUridine_synth_RsuA/RluB/E/F"/>
</dbReference>
<dbReference type="Gene3D" id="3.30.70.580">
    <property type="entry name" value="Pseudouridine synthase I, catalytic domain, N-terminal subdomain"/>
    <property type="match status" value="1"/>
</dbReference>
<accession>A0A9X1CIC7</accession>
<evidence type="ECO:0000313" key="7">
    <source>
        <dbReference type="EMBL" id="MBP2079210.1"/>
    </source>
</evidence>
<keyword evidence="8" id="KW-1185">Reference proteome</keyword>
<name>A0A9X1CIC7_9BACI</name>
<dbReference type="EMBL" id="JAGGMB010000014">
    <property type="protein sequence ID" value="MBP2079210.1"/>
    <property type="molecule type" value="Genomic_DNA"/>
</dbReference>
<evidence type="ECO:0000256" key="2">
    <source>
        <dbReference type="ARBA" id="ARBA00022884"/>
    </source>
</evidence>
<organism evidence="7 8">
    <name type="scientific">Oceanobacillus polygoni</name>
    <dbReference type="NCBI Taxonomy" id="1235259"/>
    <lineage>
        <taxon>Bacteria</taxon>
        <taxon>Bacillati</taxon>
        <taxon>Bacillota</taxon>
        <taxon>Bacilli</taxon>
        <taxon>Bacillales</taxon>
        <taxon>Bacillaceae</taxon>
        <taxon>Oceanobacillus</taxon>
    </lineage>
</organism>
<dbReference type="PROSITE" id="PS50889">
    <property type="entry name" value="S4"/>
    <property type="match status" value="1"/>
</dbReference>
<dbReference type="InterPro" id="IPR020103">
    <property type="entry name" value="PsdUridine_synth_cat_dom_sf"/>
</dbReference>
<dbReference type="InterPro" id="IPR006145">
    <property type="entry name" value="PsdUridine_synth_RsuA/RluA"/>
</dbReference>
<evidence type="ECO:0000313" key="8">
    <source>
        <dbReference type="Proteomes" id="UP001138793"/>
    </source>
</evidence>
<dbReference type="AlphaFoldDB" id="A0A9X1CIC7"/>
<dbReference type="InterPro" id="IPR018496">
    <property type="entry name" value="PsdUridine_synth_RsuA/RluB_CS"/>
</dbReference>
<keyword evidence="3 5" id="KW-0413">Isomerase</keyword>
<evidence type="ECO:0000256" key="3">
    <source>
        <dbReference type="ARBA" id="ARBA00023235"/>
    </source>
</evidence>
<dbReference type="PANTHER" id="PTHR47683">
    <property type="entry name" value="PSEUDOURIDINE SYNTHASE FAMILY PROTEIN-RELATED"/>
    <property type="match status" value="1"/>
</dbReference>
<dbReference type="GO" id="GO:0120159">
    <property type="term" value="F:rRNA pseudouridine synthase activity"/>
    <property type="evidence" value="ECO:0007669"/>
    <property type="project" value="UniProtKB-ARBA"/>
</dbReference>
<sequence>MRLDKLLSNMGVGSRKEVKALLKKKQVTVNGVVSKDSGEKVDPNNDEVAVNGEVIYYEQYIYLMMNKAPGYISATTDKREKTVIDLLGGDVQHFSPFPVGRLDKDTEGLLLLTNDGELAHELVSPKKNIRKTYYARINGKVTVDDITAFREGVVLEDGYKAKPGDLVILQSDAISEIEITITEGKFHQVKRMFEAVGKQVIYLKRLSMGKLELDPALKLGSYRPLTERELAYCMSLKNK</sequence>
<dbReference type="PROSITE" id="PS01149">
    <property type="entry name" value="PSI_RSU"/>
    <property type="match status" value="1"/>
</dbReference>
<dbReference type="FunFam" id="3.30.70.1560:FF:000001">
    <property type="entry name" value="Pseudouridine synthase"/>
    <property type="match status" value="1"/>
</dbReference>
<dbReference type="EC" id="5.4.99.-" evidence="5"/>
<dbReference type="Pfam" id="PF01479">
    <property type="entry name" value="S4"/>
    <property type="match status" value="1"/>
</dbReference>
<comment type="caution">
    <text evidence="7">The sequence shown here is derived from an EMBL/GenBank/DDBJ whole genome shotgun (WGS) entry which is preliminary data.</text>
</comment>
<dbReference type="RefSeq" id="WP_149474847.1">
    <property type="nucleotide sequence ID" value="NZ_JAGGMB010000014.1"/>
</dbReference>
<keyword evidence="2 4" id="KW-0694">RNA-binding</keyword>
<dbReference type="InterPro" id="IPR050343">
    <property type="entry name" value="RsuA_PseudoU_synthase"/>
</dbReference>
<reference evidence="7" key="1">
    <citation type="submission" date="2021-03" db="EMBL/GenBank/DDBJ databases">
        <title>Genomic Encyclopedia of Type Strains, Phase IV (KMG-IV): sequencing the most valuable type-strain genomes for metagenomic binning, comparative biology and taxonomic classification.</title>
        <authorList>
            <person name="Goeker M."/>
        </authorList>
    </citation>
    <scope>NUCLEOTIDE SEQUENCE</scope>
    <source>
        <strain evidence="7">DSM 107338</strain>
    </source>
</reference>
<feature type="domain" description="RNA-binding S4" evidence="6">
    <location>
        <begin position="1"/>
        <end position="59"/>
    </location>
</feature>
<comment type="similarity">
    <text evidence="1 5">Belongs to the pseudouridine synthase RsuA family.</text>
</comment>
<dbReference type="InterPro" id="IPR042092">
    <property type="entry name" value="PsdUridine_s_RsuA/RluB/E/F_cat"/>
</dbReference>
<dbReference type="FunFam" id="3.10.290.10:FF:000003">
    <property type="entry name" value="Pseudouridine synthase"/>
    <property type="match status" value="1"/>
</dbReference>
<dbReference type="OrthoDB" id="9807213at2"/>
<evidence type="ECO:0000259" key="6">
    <source>
        <dbReference type="SMART" id="SM00363"/>
    </source>
</evidence>
<protein>
    <recommendedName>
        <fullName evidence="5">Pseudouridine synthase</fullName>
        <ecNumber evidence="5">5.4.99.-</ecNumber>
    </recommendedName>
</protein>
<dbReference type="CDD" id="cd00165">
    <property type="entry name" value="S4"/>
    <property type="match status" value="1"/>
</dbReference>
<dbReference type="GO" id="GO:0003723">
    <property type="term" value="F:RNA binding"/>
    <property type="evidence" value="ECO:0007669"/>
    <property type="project" value="UniProtKB-KW"/>
</dbReference>
<dbReference type="Proteomes" id="UP001138793">
    <property type="component" value="Unassembled WGS sequence"/>
</dbReference>
<proteinExistence type="inferred from homology"/>
<dbReference type="Gene3D" id="3.30.70.1560">
    <property type="entry name" value="Alpha-L RNA-binding motif"/>
    <property type="match status" value="1"/>
</dbReference>
<evidence type="ECO:0000256" key="4">
    <source>
        <dbReference type="PROSITE-ProRule" id="PRU00182"/>
    </source>
</evidence>
<dbReference type="PANTHER" id="PTHR47683:SF4">
    <property type="entry name" value="PSEUDOURIDINE SYNTHASE"/>
    <property type="match status" value="1"/>
</dbReference>